<dbReference type="Gene3D" id="1.10.238.10">
    <property type="entry name" value="EF-hand"/>
    <property type="match status" value="1"/>
</dbReference>
<dbReference type="PROSITE" id="PS50222">
    <property type="entry name" value="EF_HAND_2"/>
    <property type="match status" value="1"/>
</dbReference>
<keyword evidence="3" id="KW-0106">Calcium</keyword>
<dbReference type="GO" id="GO:0005509">
    <property type="term" value="F:calcium ion binding"/>
    <property type="evidence" value="ECO:0007669"/>
    <property type="project" value="InterPro"/>
</dbReference>
<feature type="chain" id="PRO_5007284294" evidence="4">
    <location>
        <begin position="31"/>
        <end position="162"/>
    </location>
</feature>
<keyword evidence="2" id="KW-0677">Repeat</keyword>
<dbReference type="InterPro" id="IPR002048">
    <property type="entry name" value="EF_hand_dom"/>
</dbReference>
<evidence type="ECO:0000256" key="1">
    <source>
        <dbReference type="ARBA" id="ARBA00022729"/>
    </source>
</evidence>
<dbReference type="PANTHER" id="PTHR23104:SF17">
    <property type="entry name" value="EF-HAND DOMAIN-CONTAINING PROTEIN"/>
    <property type="match status" value="1"/>
</dbReference>
<evidence type="ECO:0000256" key="4">
    <source>
        <dbReference type="SAM" id="SignalP"/>
    </source>
</evidence>
<keyword evidence="1 4" id="KW-0732">Signal</keyword>
<evidence type="ECO:0000313" key="6">
    <source>
        <dbReference type="EMBL" id="JAP75514.1"/>
    </source>
</evidence>
<proteinExistence type="evidence at transcript level"/>
<accession>A0A131Y7S7</accession>
<dbReference type="PROSITE" id="PS00018">
    <property type="entry name" value="EF_HAND_1"/>
    <property type="match status" value="2"/>
</dbReference>
<evidence type="ECO:0000259" key="5">
    <source>
        <dbReference type="PROSITE" id="PS50222"/>
    </source>
</evidence>
<dbReference type="EMBL" id="GEFM01000282">
    <property type="protein sequence ID" value="JAP75514.1"/>
    <property type="molecule type" value="mRNA"/>
</dbReference>
<feature type="domain" description="EF-hand" evidence="5">
    <location>
        <begin position="78"/>
        <end position="113"/>
    </location>
</feature>
<sequence>MAFGIRSGPCRLAACFLCVLSIVGSYRAVAQEGTPETSDDKLATVRRKYGRKDIVQDIEHLKEDLKMITDLQLEGKLTEDETVFYFFRMHDFDNNNKLDGLELLAAMQHTENHDHSSSNTDSDKKVDIQRFIMSVDSLLLLDKDNDGFLEYSELQASGDDES</sequence>
<evidence type="ECO:0000256" key="2">
    <source>
        <dbReference type="ARBA" id="ARBA00022737"/>
    </source>
</evidence>
<dbReference type="InterPro" id="IPR018247">
    <property type="entry name" value="EF_Hand_1_Ca_BS"/>
</dbReference>
<evidence type="ECO:0000256" key="3">
    <source>
        <dbReference type="ARBA" id="ARBA00022837"/>
    </source>
</evidence>
<organism evidence="6">
    <name type="scientific">Ixodes ricinus</name>
    <name type="common">Common tick</name>
    <name type="synonym">Acarus ricinus</name>
    <dbReference type="NCBI Taxonomy" id="34613"/>
    <lineage>
        <taxon>Eukaryota</taxon>
        <taxon>Metazoa</taxon>
        <taxon>Ecdysozoa</taxon>
        <taxon>Arthropoda</taxon>
        <taxon>Chelicerata</taxon>
        <taxon>Arachnida</taxon>
        <taxon>Acari</taxon>
        <taxon>Parasitiformes</taxon>
        <taxon>Ixodida</taxon>
        <taxon>Ixodoidea</taxon>
        <taxon>Ixodidae</taxon>
        <taxon>Ixodinae</taxon>
        <taxon>Ixodes</taxon>
    </lineage>
</organism>
<dbReference type="SUPFAM" id="SSF47473">
    <property type="entry name" value="EF-hand"/>
    <property type="match status" value="1"/>
</dbReference>
<feature type="signal peptide" evidence="4">
    <location>
        <begin position="1"/>
        <end position="30"/>
    </location>
</feature>
<dbReference type="PANTHER" id="PTHR23104">
    <property type="entry name" value="MULTIPLE COAGULATION FACTOR DEFICIENCY PROTEIN 2 NEURAL STEM CELL DERIVED NEURONAL SURVIVAL PROTEIN"/>
    <property type="match status" value="1"/>
</dbReference>
<dbReference type="InterPro" id="IPR011992">
    <property type="entry name" value="EF-hand-dom_pair"/>
</dbReference>
<dbReference type="InterPro" id="IPR052110">
    <property type="entry name" value="MCFD2-like"/>
</dbReference>
<protein>
    <submittedName>
        <fullName evidence="6">Putative conserved secreted protein</fullName>
    </submittedName>
</protein>
<name>A0A131Y7S7_IXORI</name>
<dbReference type="AlphaFoldDB" id="A0A131Y7S7"/>
<reference evidence="6" key="1">
    <citation type="submission" date="2016-02" db="EMBL/GenBank/DDBJ databases">
        <title>RNAseq analyses of the midgut from blood- or serum-fed Ixodes ricinus ticks.</title>
        <authorList>
            <person name="Perner J."/>
            <person name="Provaznik J."/>
            <person name="Schrenkova J."/>
            <person name="Urbanova V."/>
            <person name="Ribeiro J.M."/>
            <person name="Kopacek P."/>
        </authorList>
    </citation>
    <scope>NUCLEOTIDE SEQUENCE</scope>
    <source>
        <tissue evidence="6">Gut</tissue>
    </source>
</reference>